<dbReference type="InterPro" id="IPR011333">
    <property type="entry name" value="SKP1/BTB/POZ_sf"/>
</dbReference>
<proteinExistence type="predicted"/>
<dbReference type="Proteomes" id="UP000664132">
    <property type="component" value="Unassembled WGS sequence"/>
</dbReference>
<feature type="region of interest" description="Disordered" evidence="1">
    <location>
        <begin position="720"/>
        <end position="932"/>
    </location>
</feature>
<sequence length="959" mass="105931">MAPETITFTPNGDVTLTLIRHVYQEVETSGAENKASVEEEPVLDEDAEIEAALGIEPEPPGEDESVLYYAPDAPGAEDGPFYPPPPRAKRGSDERDRSASPPASFWAALKRQAAKIDIDAVVNDGARKAAVKKEKILVSSHEVQCIVSSHHLMLASRYFETILSGEFEEAKMLRATGHVEITMPDEDLDSMVILLNIIHGASRKVPRNVSLEVLSKLAVLVSKYGMLETVEFFSDTWIDHLQREGLPKAYTKEVLRLLFVFWVFDRETEFRDMTRLAQREADDKFEEDVGKLEGVKIPPGIIDAIKQARVSALESALSVIHALITKYMDGSALCDAALDDELRYACDAMVLGSLLKSSRKIGIWPKPEAPFPGRKYKGLAKAIRGIKILDVCNKTSSRRWNSHGPAGNSHGLEDEIEEKLKEVEKGLDGLRLFDFAKKSEEYIPVLQTQPPPPVVKTPSAEQLKKDTNGTRTHSQAYGEKVPIVRSEQNQELHQEPRTPVAPVQTRPPPITNNSREGRQAMQEQTQPEVPQRQSSNPYHQQRQQDTNPEPLRQEPSNATQPTRGRSPPRPEAQQEKLQAETRATERHTSPSLFSWPSERSFKDQDHEVKAITKSHQSSGFVRQESQAQYSPRNSVQEIPTTKPVSAPAQERRTSSESIQQVTQAHTSQRNGTHEITVAKSVSVTAAQQRQNPNGFAHKEGQPQPSARNSIHEITISKPTAMSTSQQRQNGHSGQNGASGQNVQNGNYGQNGQTAGSAVTGTMPNRKPISLPPTPTSPTSKEELQGHASRDVSKVMAADKKLSRTPSFPQMPVGREDVKSPAPEEPRVASMDQNALMEGVLLSPRNGNSTAASSRDDRKLNGPTSAQTVERKSPSPPAPAPVVPIMNRGRDGRDGREKSPPTAGIIKGRESPLKQVQLVGDHDEKEKEKSKVSIDEEVWIPPVQNFRTRKGKKTFSTRFS</sequence>
<evidence type="ECO:0000313" key="2">
    <source>
        <dbReference type="EMBL" id="KAG4422367.1"/>
    </source>
</evidence>
<name>A0A8H7WCQ1_9HELO</name>
<evidence type="ECO:0000313" key="3">
    <source>
        <dbReference type="Proteomes" id="UP000664132"/>
    </source>
</evidence>
<dbReference type="Gene3D" id="3.30.710.10">
    <property type="entry name" value="Potassium Channel Kv1.1, Chain A"/>
    <property type="match status" value="1"/>
</dbReference>
<feature type="compositionally biased region" description="Basic and acidic residues" evidence="1">
    <location>
        <begin position="779"/>
        <end position="801"/>
    </location>
</feature>
<dbReference type="AlphaFoldDB" id="A0A8H7WCQ1"/>
<feature type="compositionally biased region" description="Polar residues" evidence="1">
    <location>
        <begin position="753"/>
        <end position="762"/>
    </location>
</feature>
<feature type="compositionally biased region" description="Polar residues" evidence="1">
    <location>
        <begin position="655"/>
        <end position="670"/>
    </location>
</feature>
<feature type="compositionally biased region" description="Basic and acidic residues" evidence="1">
    <location>
        <begin position="599"/>
        <end position="610"/>
    </location>
</feature>
<feature type="compositionally biased region" description="Basic and acidic residues" evidence="1">
    <location>
        <begin position="572"/>
        <end position="588"/>
    </location>
</feature>
<dbReference type="EMBL" id="JAFJYH010000050">
    <property type="protein sequence ID" value="KAG4422367.1"/>
    <property type="molecule type" value="Genomic_DNA"/>
</dbReference>
<feature type="compositionally biased region" description="Polar residues" evidence="1">
    <location>
        <begin position="521"/>
        <end position="547"/>
    </location>
</feature>
<keyword evidence="3" id="KW-1185">Reference proteome</keyword>
<gene>
    <name evidence="2" type="ORF">IFR04_004519</name>
</gene>
<reference evidence="2" key="1">
    <citation type="submission" date="2021-02" db="EMBL/GenBank/DDBJ databases">
        <title>Genome sequence Cadophora malorum strain M34.</title>
        <authorList>
            <person name="Stefanovic E."/>
            <person name="Vu D."/>
            <person name="Scully C."/>
            <person name="Dijksterhuis J."/>
            <person name="Roader J."/>
            <person name="Houbraken J."/>
        </authorList>
    </citation>
    <scope>NUCLEOTIDE SEQUENCE</scope>
    <source>
        <strain evidence="2">M34</strain>
    </source>
</reference>
<accession>A0A8H7WCQ1</accession>
<feature type="compositionally biased region" description="Basic and acidic residues" evidence="1">
    <location>
        <begin position="887"/>
        <end position="898"/>
    </location>
</feature>
<feature type="compositionally biased region" description="Polar residues" evidence="1">
    <location>
        <begin position="554"/>
        <end position="563"/>
    </location>
</feature>
<organism evidence="2 3">
    <name type="scientific">Cadophora malorum</name>
    <dbReference type="NCBI Taxonomy" id="108018"/>
    <lineage>
        <taxon>Eukaryota</taxon>
        <taxon>Fungi</taxon>
        <taxon>Dikarya</taxon>
        <taxon>Ascomycota</taxon>
        <taxon>Pezizomycotina</taxon>
        <taxon>Leotiomycetes</taxon>
        <taxon>Helotiales</taxon>
        <taxon>Ploettnerulaceae</taxon>
        <taxon>Cadophora</taxon>
    </lineage>
</organism>
<feature type="compositionally biased region" description="Polar residues" evidence="1">
    <location>
        <begin position="720"/>
        <end position="738"/>
    </location>
</feature>
<feature type="compositionally biased region" description="Low complexity" evidence="1">
    <location>
        <begin position="739"/>
        <end position="752"/>
    </location>
</feature>
<protein>
    <recommendedName>
        <fullName evidence="4">BTB domain-containing protein</fullName>
    </recommendedName>
</protein>
<feature type="region of interest" description="Disordered" evidence="1">
    <location>
        <begin position="446"/>
        <end position="673"/>
    </location>
</feature>
<feature type="region of interest" description="Disordered" evidence="1">
    <location>
        <begin position="52"/>
        <end position="102"/>
    </location>
</feature>
<feature type="compositionally biased region" description="Basic and acidic residues" evidence="1">
    <location>
        <begin position="919"/>
        <end position="932"/>
    </location>
</feature>
<evidence type="ECO:0008006" key="4">
    <source>
        <dbReference type="Google" id="ProtNLM"/>
    </source>
</evidence>
<feature type="compositionally biased region" description="Polar residues" evidence="1">
    <location>
        <begin position="613"/>
        <end position="643"/>
    </location>
</feature>
<evidence type="ECO:0000256" key="1">
    <source>
        <dbReference type="SAM" id="MobiDB-lite"/>
    </source>
</evidence>
<dbReference type="OrthoDB" id="5326346at2759"/>
<feature type="compositionally biased region" description="Basic and acidic residues" evidence="1">
    <location>
        <begin position="813"/>
        <end position="826"/>
    </location>
</feature>
<comment type="caution">
    <text evidence="2">The sequence shown here is derived from an EMBL/GenBank/DDBJ whole genome shotgun (WGS) entry which is preliminary data.</text>
</comment>